<dbReference type="Pfam" id="PF06742">
    <property type="entry name" value="DUF1214"/>
    <property type="match status" value="1"/>
</dbReference>
<feature type="domain" description="DUF1254" evidence="2">
    <location>
        <begin position="62"/>
        <end position="192"/>
    </location>
</feature>
<dbReference type="EMBL" id="QJKB01000008">
    <property type="protein sequence ID" value="PXX40184.1"/>
    <property type="molecule type" value="Genomic_DNA"/>
</dbReference>
<dbReference type="Gene3D" id="2.60.40.1610">
    <property type="entry name" value="Domain of unknown function DUF1254"/>
    <property type="match status" value="1"/>
</dbReference>
<dbReference type="OrthoDB" id="104565at2"/>
<keyword evidence="4" id="KW-1185">Reference proteome</keyword>
<dbReference type="InterPro" id="IPR010621">
    <property type="entry name" value="DUF1214"/>
</dbReference>
<comment type="caution">
    <text evidence="3">The sequence shown here is derived from an EMBL/GenBank/DDBJ whole genome shotgun (WGS) entry which is preliminary data.</text>
</comment>
<dbReference type="Gene3D" id="1.10.3360.10">
    <property type="entry name" value="VPA0735-like domain"/>
    <property type="match status" value="1"/>
</dbReference>
<evidence type="ECO:0000313" key="4">
    <source>
        <dbReference type="Proteomes" id="UP000247792"/>
    </source>
</evidence>
<feature type="domain" description="DUF1214" evidence="1">
    <location>
        <begin position="333"/>
        <end position="440"/>
    </location>
</feature>
<organism evidence="3 4">
    <name type="scientific">Undibacterium pigrum</name>
    <dbReference type="NCBI Taxonomy" id="401470"/>
    <lineage>
        <taxon>Bacteria</taxon>
        <taxon>Pseudomonadati</taxon>
        <taxon>Pseudomonadota</taxon>
        <taxon>Betaproteobacteria</taxon>
        <taxon>Burkholderiales</taxon>
        <taxon>Oxalobacteraceae</taxon>
        <taxon>Undibacterium</taxon>
    </lineage>
</organism>
<dbReference type="InterPro" id="IPR010679">
    <property type="entry name" value="DUF1254"/>
</dbReference>
<dbReference type="InterPro" id="IPR037049">
    <property type="entry name" value="DUF1214_C_sf"/>
</dbReference>
<dbReference type="Proteomes" id="UP000247792">
    <property type="component" value="Unassembled WGS sequence"/>
</dbReference>
<sequence length="457" mass="51296">MRLKRLKQAGWIILAVLLTTVVLLYTKLDYIKGGAEAYVFGYPLVMMELTRQTASQSIGPENHLRRVRQFPDASFRDVVRPNVDTLYTTAFIDMKQGPWVFEMPANQQRYEVMPFMDAWTNVFAAPGSRMNGKNNEGGKYLLVPANWQGQVPPGLQVLRAPTQIVWLIGRTQTNGAADFALVHTLQDGLQLRSLADWQANKPEVPPVWRPQAEKTLPPIVQMRQMDVMHFFSNLSKLMQDNPPAPADAPMLENMRRIGITPGAVADWSWLDKNCIALGRWLADWKIAQELKKPRDAVNGWVTPPANLGNYGTDYNIRAVVAMIGLGANLPADAIYPSASVDSHKRPLDGSKRYRLHFPPDQLPPARAFWSVTAYGTDDFLIDNPIQRHALGSRDALAKNADGSLDIYLQASTPPDKWLANWLPVKQGQGFVLNARLYWPMPAALEARWHMPAIEALD</sequence>
<gene>
    <name evidence="3" type="ORF">DFR42_10817</name>
</gene>
<dbReference type="InterPro" id="IPR037050">
    <property type="entry name" value="DUF1254_sf"/>
</dbReference>
<reference evidence="3 4" key="1">
    <citation type="submission" date="2018-05" db="EMBL/GenBank/DDBJ databases">
        <title>Genomic Encyclopedia of Type Strains, Phase IV (KMG-IV): sequencing the most valuable type-strain genomes for metagenomic binning, comparative biology and taxonomic classification.</title>
        <authorList>
            <person name="Goeker M."/>
        </authorList>
    </citation>
    <scope>NUCLEOTIDE SEQUENCE [LARGE SCALE GENOMIC DNA]</scope>
    <source>
        <strain evidence="3 4">DSM 19792</strain>
    </source>
</reference>
<evidence type="ECO:0000259" key="2">
    <source>
        <dbReference type="Pfam" id="PF06863"/>
    </source>
</evidence>
<dbReference type="PANTHER" id="PTHR36509:SF2">
    <property type="entry name" value="BLL3101 PROTEIN"/>
    <property type="match status" value="1"/>
</dbReference>
<evidence type="ECO:0000313" key="3">
    <source>
        <dbReference type="EMBL" id="PXX40184.1"/>
    </source>
</evidence>
<dbReference type="PANTHER" id="PTHR36509">
    <property type="entry name" value="BLL3101 PROTEIN"/>
    <property type="match status" value="1"/>
</dbReference>
<protein>
    <recommendedName>
        <fullName evidence="5">DUF1254 domain-containing protein</fullName>
    </recommendedName>
</protein>
<dbReference type="Gene3D" id="2.60.120.600">
    <property type="entry name" value="Domain of unknown function DUF1214, C-terminal domain"/>
    <property type="match status" value="1"/>
</dbReference>
<name>A0A318IYA4_9BURK</name>
<proteinExistence type="predicted"/>
<accession>A0A318IYA4</accession>
<evidence type="ECO:0000259" key="1">
    <source>
        <dbReference type="Pfam" id="PF06742"/>
    </source>
</evidence>
<dbReference type="RefSeq" id="WP_110256931.1">
    <property type="nucleotide sequence ID" value="NZ_QJKB01000008.1"/>
</dbReference>
<dbReference type="SUPFAM" id="SSF160935">
    <property type="entry name" value="VPA0735-like"/>
    <property type="match status" value="1"/>
</dbReference>
<evidence type="ECO:0008006" key="5">
    <source>
        <dbReference type="Google" id="ProtNLM"/>
    </source>
</evidence>
<dbReference type="Pfam" id="PF06863">
    <property type="entry name" value="DUF1254"/>
    <property type="match status" value="1"/>
</dbReference>
<dbReference type="AlphaFoldDB" id="A0A318IYA4"/>